<proteinExistence type="predicted"/>
<dbReference type="Proteomes" id="UP000254258">
    <property type="component" value="Unassembled WGS sequence"/>
</dbReference>
<protein>
    <submittedName>
        <fullName evidence="1">Uncharacterized protein</fullName>
    </submittedName>
</protein>
<evidence type="ECO:0000313" key="1">
    <source>
        <dbReference type="EMBL" id="RDS82263.1"/>
    </source>
</evidence>
<keyword evidence="2" id="KW-1185">Reference proteome</keyword>
<evidence type="ECO:0000313" key="2">
    <source>
        <dbReference type="Proteomes" id="UP000254258"/>
    </source>
</evidence>
<organism evidence="1 2">
    <name type="scientific">Dyella monticola</name>
    <dbReference type="NCBI Taxonomy" id="1927958"/>
    <lineage>
        <taxon>Bacteria</taxon>
        <taxon>Pseudomonadati</taxon>
        <taxon>Pseudomonadota</taxon>
        <taxon>Gammaproteobacteria</taxon>
        <taxon>Lysobacterales</taxon>
        <taxon>Rhodanobacteraceae</taxon>
        <taxon>Dyella</taxon>
    </lineage>
</organism>
<dbReference type="AlphaFoldDB" id="A0A370X1H5"/>
<name>A0A370X1H5_9GAMM</name>
<dbReference type="RefSeq" id="WP_147293275.1">
    <property type="nucleotide sequence ID" value="NZ_QRBE01000004.1"/>
</dbReference>
<accession>A0A370X1H5</accession>
<gene>
    <name evidence="1" type="ORF">DWU98_09540</name>
</gene>
<dbReference type="EMBL" id="QRBE01000004">
    <property type="protein sequence ID" value="RDS82263.1"/>
    <property type="molecule type" value="Genomic_DNA"/>
</dbReference>
<reference evidence="1 2" key="1">
    <citation type="submission" date="2018-07" db="EMBL/GenBank/DDBJ databases">
        <title>Dyella monticola sp. nov. and Dyella psychrodurans sp. nov. isolated from monsoon evergreen broad-leaved forest soil of Dinghu Mountain, China.</title>
        <authorList>
            <person name="Gao Z."/>
            <person name="Qiu L."/>
        </authorList>
    </citation>
    <scope>NUCLEOTIDE SEQUENCE [LARGE SCALE GENOMIC DNA]</scope>
    <source>
        <strain evidence="1 2">4G-K06</strain>
    </source>
</reference>
<sequence>MTEATRTHADFTSSIIASIDLISHVWKQINALKNKLDIELPNLSGDFVSRIELDKEHEATDSTATDDVSTAWLWRYKVSYSTPKQKGRKKKAFLYAVSRIYPMNEDAKKKGFDPFLIIYLERSDCELGLSDFYDSPDDDYHRKQIVDGESQLVDDRNLFKDLYNARVYEYFEDRENIGVGLFVPLLSLNSNNLDAGLIHPLRELIESHVEKWANDRN</sequence>
<comment type="caution">
    <text evidence="1">The sequence shown here is derived from an EMBL/GenBank/DDBJ whole genome shotgun (WGS) entry which is preliminary data.</text>
</comment>